<name>A0A0H3BYN1_STRPZ</name>
<dbReference type="CDD" id="cd01992">
    <property type="entry name" value="TilS_N"/>
    <property type="match status" value="1"/>
</dbReference>
<evidence type="ECO:0000256" key="1">
    <source>
        <dbReference type="ARBA" id="ARBA00004496"/>
    </source>
</evidence>
<comment type="catalytic activity">
    <reaction evidence="7 8">
        <text>cytidine(34) in tRNA(Ile2) + L-lysine + ATP = lysidine(34) in tRNA(Ile2) + AMP + diphosphate + H(+)</text>
        <dbReference type="Rhea" id="RHEA:43744"/>
        <dbReference type="Rhea" id="RHEA-COMP:10625"/>
        <dbReference type="Rhea" id="RHEA-COMP:10670"/>
        <dbReference type="ChEBI" id="CHEBI:15378"/>
        <dbReference type="ChEBI" id="CHEBI:30616"/>
        <dbReference type="ChEBI" id="CHEBI:32551"/>
        <dbReference type="ChEBI" id="CHEBI:33019"/>
        <dbReference type="ChEBI" id="CHEBI:82748"/>
        <dbReference type="ChEBI" id="CHEBI:83665"/>
        <dbReference type="ChEBI" id="CHEBI:456215"/>
        <dbReference type="EC" id="6.3.4.19"/>
    </reaction>
</comment>
<gene>
    <name evidence="10" type="primary">mesJ</name>
    <name evidence="8" type="synonym">tilS</name>
    <name evidence="10" type="ordered locus">Spy49_0011</name>
</gene>
<reference evidence="10 11" key="1">
    <citation type="journal article" date="2008" name="J. Bacteriol.">
        <title>Genome sequence of a nephritogenic and highly transformable M49 strain of Streptococcus pyogenes.</title>
        <authorList>
            <person name="McShan W.M."/>
            <person name="Ferretti J.J."/>
            <person name="Karasawa T."/>
            <person name="Suvorov A.N."/>
            <person name="Lin S."/>
            <person name="Qin B."/>
            <person name="Jia H."/>
            <person name="Kenton S."/>
            <person name="Najar F."/>
            <person name="Wu H."/>
            <person name="Scott J."/>
            <person name="Roe B.A."/>
            <person name="Savic D.J."/>
        </authorList>
    </citation>
    <scope>NUCLEOTIDE SEQUENCE [LARGE SCALE GENOMIC DNA]</scope>
    <source>
        <strain evidence="10 11">NZ131</strain>
    </source>
</reference>
<feature type="binding site" evidence="8">
    <location>
        <begin position="28"/>
        <end position="33"/>
    </location>
    <ligand>
        <name>ATP</name>
        <dbReference type="ChEBI" id="CHEBI:30616"/>
    </ligand>
</feature>
<dbReference type="PANTHER" id="PTHR43033:SF1">
    <property type="entry name" value="TRNA(ILE)-LYSIDINE SYNTHASE-RELATED"/>
    <property type="match status" value="1"/>
</dbReference>
<comment type="domain">
    <text evidence="8">The N-terminal region contains the highly conserved SGGXDS motif, predicted to be a P-loop motif involved in ATP binding.</text>
</comment>
<sequence length="428" mass="50519">MMTYQEIFNEIKNKAYFKNHRHVLIAVSGGVDSMNLLHFLYLFQDKLTIRIGIAHVNHKQRSESDSEEAYLKCWAKKHDIPIYVSNFEGIFSEKAARDWRYAFFKSIMLKNNYSALVTAHHSDDQAETILMRLIRGSRLRHLSGIKSVQPFANGQLIRPFLTFSKKDLPEIFHFEDSSNRELSFLRNRVRNNYLPLLKQENPRFIQGLNQLALENSLLFQAFKELTNHITTTDLTEFNEQSKSIQYFLLQDYLEGFPDLDLKKSQFTQLLQIIQTAKQGYYYLKKDYYIFIDKFSFKITKIVPKTELVKEEKMLEYDSNLCYRDYYFSFMPKSNEDQGQVSIPLFSLSSIKLRSRQSGDYISFGHFSKKIRRLFIDEKFTIAERQNAIIGEQDEQIIFVLIGNKTYLRKACKHDIMLAKLYIDKLEKG</sequence>
<keyword evidence="2 8" id="KW-0963">Cytoplasm</keyword>
<dbReference type="HAMAP" id="MF_01161">
    <property type="entry name" value="tRNA_Ile_lys_synt"/>
    <property type="match status" value="1"/>
</dbReference>
<evidence type="ECO:0000313" key="10">
    <source>
        <dbReference type="EMBL" id="ACI60374.1"/>
    </source>
</evidence>
<keyword evidence="4 8" id="KW-0819">tRNA processing</keyword>
<evidence type="ECO:0000256" key="6">
    <source>
        <dbReference type="ARBA" id="ARBA00022840"/>
    </source>
</evidence>
<dbReference type="NCBIfam" id="TIGR02432">
    <property type="entry name" value="lysidine_TilS_N"/>
    <property type="match status" value="1"/>
</dbReference>
<protein>
    <recommendedName>
        <fullName evidence="8">tRNA(Ile)-lysidine synthase</fullName>
        <ecNumber evidence="8">6.3.4.19</ecNumber>
    </recommendedName>
    <alternativeName>
        <fullName evidence="8">tRNA(Ile)-2-lysyl-cytidine synthase</fullName>
    </alternativeName>
    <alternativeName>
        <fullName evidence="8">tRNA(Ile)-lysidine synthetase</fullName>
    </alternativeName>
</protein>
<dbReference type="InterPro" id="IPR014729">
    <property type="entry name" value="Rossmann-like_a/b/a_fold"/>
</dbReference>
<dbReference type="EC" id="6.3.4.19" evidence="8"/>
<evidence type="ECO:0000313" key="11">
    <source>
        <dbReference type="Proteomes" id="UP000001039"/>
    </source>
</evidence>
<dbReference type="PANTHER" id="PTHR43033">
    <property type="entry name" value="TRNA(ILE)-LYSIDINE SYNTHASE-RELATED"/>
    <property type="match status" value="1"/>
</dbReference>
<keyword evidence="3 8" id="KW-0436">Ligase</keyword>
<evidence type="ECO:0000256" key="8">
    <source>
        <dbReference type="HAMAP-Rule" id="MF_01161"/>
    </source>
</evidence>
<evidence type="ECO:0000256" key="2">
    <source>
        <dbReference type="ARBA" id="ARBA00022490"/>
    </source>
</evidence>
<comment type="subcellular location">
    <subcellularLocation>
        <location evidence="1 8">Cytoplasm</location>
    </subcellularLocation>
</comment>
<dbReference type="InterPro" id="IPR012094">
    <property type="entry name" value="tRNA_Ile_lys_synt"/>
</dbReference>
<dbReference type="EMBL" id="CP000829">
    <property type="protein sequence ID" value="ACI60374.1"/>
    <property type="molecule type" value="Genomic_DNA"/>
</dbReference>
<proteinExistence type="inferred from homology"/>
<feature type="domain" description="tRNA(Ile)-lysidine/2-thiocytidine synthase N-terminal" evidence="9">
    <location>
        <begin position="22"/>
        <end position="192"/>
    </location>
</feature>
<evidence type="ECO:0000256" key="5">
    <source>
        <dbReference type="ARBA" id="ARBA00022741"/>
    </source>
</evidence>
<dbReference type="SUPFAM" id="SSF52402">
    <property type="entry name" value="Adenine nucleotide alpha hydrolases-like"/>
    <property type="match status" value="1"/>
</dbReference>
<evidence type="ECO:0000256" key="3">
    <source>
        <dbReference type="ARBA" id="ARBA00022598"/>
    </source>
</evidence>
<evidence type="ECO:0000256" key="4">
    <source>
        <dbReference type="ARBA" id="ARBA00022694"/>
    </source>
</evidence>
<dbReference type="Proteomes" id="UP000001039">
    <property type="component" value="Chromosome"/>
</dbReference>
<keyword evidence="6 8" id="KW-0067">ATP-binding</keyword>
<dbReference type="GO" id="GO:0005737">
    <property type="term" value="C:cytoplasm"/>
    <property type="evidence" value="ECO:0007669"/>
    <property type="project" value="UniProtKB-SubCell"/>
</dbReference>
<dbReference type="GO" id="GO:0006400">
    <property type="term" value="P:tRNA modification"/>
    <property type="evidence" value="ECO:0007669"/>
    <property type="project" value="UniProtKB-UniRule"/>
</dbReference>
<dbReference type="Gene3D" id="3.40.50.620">
    <property type="entry name" value="HUPs"/>
    <property type="match status" value="1"/>
</dbReference>
<comment type="similarity">
    <text evidence="8">Belongs to the tRNA(Ile)-lysidine synthase family.</text>
</comment>
<evidence type="ECO:0000259" key="9">
    <source>
        <dbReference type="Pfam" id="PF01171"/>
    </source>
</evidence>
<organism evidence="10 11">
    <name type="scientific">Streptococcus pyogenes serotype M49 (strain NZ131)</name>
    <dbReference type="NCBI Taxonomy" id="471876"/>
    <lineage>
        <taxon>Bacteria</taxon>
        <taxon>Bacillati</taxon>
        <taxon>Bacillota</taxon>
        <taxon>Bacilli</taxon>
        <taxon>Lactobacillales</taxon>
        <taxon>Streptococcaceae</taxon>
        <taxon>Streptococcus</taxon>
    </lineage>
</organism>
<comment type="function">
    <text evidence="8">Ligates lysine onto the cytidine present at position 34 of the AUA codon-specific tRNA(Ile) that contains the anticodon CAU, in an ATP-dependent manner. Cytidine is converted to lysidine, thus changing the amino acid specificity of the tRNA from methionine to isoleucine.</text>
</comment>
<evidence type="ECO:0000256" key="7">
    <source>
        <dbReference type="ARBA" id="ARBA00048539"/>
    </source>
</evidence>
<dbReference type="GO" id="GO:0005524">
    <property type="term" value="F:ATP binding"/>
    <property type="evidence" value="ECO:0007669"/>
    <property type="project" value="UniProtKB-UniRule"/>
</dbReference>
<dbReference type="InterPro" id="IPR011063">
    <property type="entry name" value="TilS/TtcA_N"/>
</dbReference>
<dbReference type="InterPro" id="IPR012796">
    <property type="entry name" value="Lysidine-tRNA-synth_C"/>
</dbReference>
<dbReference type="Pfam" id="PF01171">
    <property type="entry name" value="ATP_bind_3"/>
    <property type="match status" value="1"/>
</dbReference>
<dbReference type="GO" id="GO:0032267">
    <property type="term" value="F:tRNA(Ile)-lysidine synthase activity"/>
    <property type="evidence" value="ECO:0007669"/>
    <property type="project" value="UniProtKB-EC"/>
</dbReference>
<keyword evidence="5 8" id="KW-0547">Nucleotide-binding</keyword>
<dbReference type="HOGENOM" id="CLU_018869_0_2_9"/>
<dbReference type="KEGG" id="soz:Spy49_0011"/>
<dbReference type="InterPro" id="IPR012795">
    <property type="entry name" value="tRNA_Ile_lys_synt_N"/>
</dbReference>
<dbReference type="AlphaFoldDB" id="A0A0H3BYN1"/>
<accession>A0A0H3BYN1</accession>
<dbReference type="NCBIfam" id="TIGR02433">
    <property type="entry name" value="lysidine_TilS_C"/>
    <property type="match status" value="1"/>
</dbReference>